<feature type="domain" description="4Fe-4S ferredoxin-type" evidence="5">
    <location>
        <begin position="208"/>
        <end position="228"/>
    </location>
</feature>
<sequence length="388" mass="44584">MASTLWYLYILTKKRFIKRFLWAKTDREYTIPPKRFRKIPPVVEYPERCISCGACEGSCPSSAIEMVYFQDHRKKLPKIDVGACIGCGNCVESCPTKVLEIGSLREETLSLPWNVPKYRYFVIDEELCVNCGSCKGVCPVDAINYDGNNYRIDVNSCIGCERCVEACPVLDAIRIYDEKILSEKFELCFNIKFKRMVKEEERGEVIPEVPRIVKGLCIRCENCVDVCPGIIDLKNYKVLECTRCGRCIEVCPTGAMRIGEVSRISKIKDRCYIIEEDRCIGCRICYRVCSVGAIDISWDTRLPYINPEKCVRCGVCYRECPVEAISLTDTENSLKLYRLRKTRDYFESMVSNDLDQISRKYVQLKSDLLEFAQGKVEEKIEKDDSHAP</sequence>
<dbReference type="PROSITE" id="PS51379">
    <property type="entry name" value="4FE4S_FER_2"/>
    <property type="match status" value="8"/>
</dbReference>
<dbReference type="GO" id="GO:0046872">
    <property type="term" value="F:metal ion binding"/>
    <property type="evidence" value="ECO:0007669"/>
    <property type="project" value="UniProtKB-KW"/>
</dbReference>
<dbReference type="AlphaFoldDB" id="A0A832Z782"/>
<name>A0A832Z782_9EURY</name>
<evidence type="ECO:0000256" key="4">
    <source>
        <dbReference type="ARBA" id="ARBA00023014"/>
    </source>
</evidence>
<dbReference type="EMBL" id="DQUI01000030">
    <property type="protein sequence ID" value="HIP84207.1"/>
    <property type="molecule type" value="Genomic_DNA"/>
</dbReference>
<dbReference type="PANTHER" id="PTHR43687">
    <property type="entry name" value="ADENYLYLSULFATE REDUCTASE, BETA SUBUNIT"/>
    <property type="match status" value="1"/>
</dbReference>
<evidence type="ECO:0000259" key="5">
    <source>
        <dbReference type="PROSITE" id="PS51379"/>
    </source>
</evidence>
<feature type="domain" description="4Fe-4S ferredoxin-type" evidence="5">
    <location>
        <begin position="270"/>
        <end position="299"/>
    </location>
</feature>
<keyword evidence="4" id="KW-0411">Iron-sulfur</keyword>
<evidence type="ECO:0000256" key="3">
    <source>
        <dbReference type="ARBA" id="ARBA00023004"/>
    </source>
</evidence>
<dbReference type="InterPro" id="IPR013283">
    <property type="entry name" value="RLI1"/>
</dbReference>
<evidence type="ECO:0000256" key="2">
    <source>
        <dbReference type="ARBA" id="ARBA00022723"/>
    </source>
</evidence>
<feature type="domain" description="4Fe-4S ferredoxin-type" evidence="5">
    <location>
        <begin position="229"/>
        <end position="261"/>
    </location>
</feature>
<dbReference type="SUPFAM" id="SSF54862">
    <property type="entry name" value="4Fe-4S ferredoxins"/>
    <property type="match status" value="3"/>
</dbReference>
<dbReference type="PANTHER" id="PTHR43687:SF1">
    <property type="entry name" value="FERREDOXIN III"/>
    <property type="match status" value="1"/>
</dbReference>
<accession>A0A832Z782</accession>
<dbReference type="CDD" id="cd10549">
    <property type="entry name" value="MtMvhB_like"/>
    <property type="match status" value="2"/>
</dbReference>
<dbReference type="Proteomes" id="UP000643554">
    <property type="component" value="Unassembled WGS sequence"/>
</dbReference>
<dbReference type="Pfam" id="PF13746">
    <property type="entry name" value="Fer4_18"/>
    <property type="match status" value="1"/>
</dbReference>
<comment type="caution">
    <text evidence="6">The sequence shown here is derived from an EMBL/GenBank/DDBJ whole genome shotgun (WGS) entry which is preliminary data.</text>
</comment>
<evidence type="ECO:0000313" key="6">
    <source>
        <dbReference type="EMBL" id="HIP84207.1"/>
    </source>
</evidence>
<dbReference type="GO" id="GO:0016491">
    <property type="term" value="F:oxidoreductase activity"/>
    <property type="evidence" value="ECO:0007669"/>
    <property type="project" value="UniProtKB-ARBA"/>
</dbReference>
<dbReference type="Pfam" id="PF12838">
    <property type="entry name" value="Fer4_7"/>
    <property type="match status" value="1"/>
</dbReference>
<dbReference type="PRINTS" id="PR01868">
    <property type="entry name" value="ABCEFAMILY"/>
</dbReference>
<feature type="domain" description="4Fe-4S ferredoxin-type" evidence="5">
    <location>
        <begin position="301"/>
        <end position="330"/>
    </location>
</feature>
<dbReference type="InterPro" id="IPR017900">
    <property type="entry name" value="4Fe4S_Fe_S_CS"/>
</dbReference>
<evidence type="ECO:0000256" key="1">
    <source>
        <dbReference type="ARBA" id="ARBA00022485"/>
    </source>
</evidence>
<feature type="domain" description="4Fe-4S ferredoxin-type" evidence="5">
    <location>
        <begin position="75"/>
        <end position="104"/>
    </location>
</feature>
<gene>
    <name evidence="6" type="ORF">EYH15_01780</name>
</gene>
<feature type="domain" description="4Fe-4S ferredoxin-type" evidence="5">
    <location>
        <begin position="39"/>
        <end position="69"/>
    </location>
</feature>
<dbReference type="InterPro" id="IPR050572">
    <property type="entry name" value="Fe-S_Ferredoxin"/>
</dbReference>
<keyword evidence="1" id="KW-0004">4Fe-4S</keyword>
<proteinExistence type="predicted"/>
<feature type="domain" description="4Fe-4S ferredoxin-type" evidence="5">
    <location>
        <begin position="119"/>
        <end position="148"/>
    </location>
</feature>
<dbReference type="PROSITE" id="PS00198">
    <property type="entry name" value="4FE4S_FER_1"/>
    <property type="match status" value="6"/>
</dbReference>
<reference evidence="6" key="1">
    <citation type="journal article" date="2020" name="ISME J.">
        <title>Gammaproteobacteria mediating utilization of methyl-, sulfur- and petroleum organic compounds in deep ocean hydrothermal plumes.</title>
        <authorList>
            <person name="Zhou Z."/>
            <person name="Liu Y."/>
            <person name="Pan J."/>
            <person name="Cron B.R."/>
            <person name="Toner B.M."/>
            <person name="Anantharaman K."/>
            <person name="Breier J.A."/>
            <person name="Dick G.J."/>
            <person name="Li M."/>
        </authorList>
    </citation>
    <scope>NUCLEOTIDE SEQUENCE</scope>
    <source>
        <strain evidence="6">SZUA-1453</strain>
    </source>
</reference>
<protein>
    <submittedName>
        <fullName evidence="6">4Fe-4S dicluster domain-containing protein</fullName>
    </submittedName>
</protein>
<dbReference type="GO" id="GO:0051539">
    <property type="term" value="F:4 iron, 4 sulfur cluster binding"/>
    <property type="evidence" value="ECO:0007669"/>
    <property type="project" value="UniProtKB-KW"/>
</dbReference>
<dbReference type="InterPro" id="IPR017896">
    <property type="entry name" value="4Fe4S_Fe-S-bd"/>
</dbReference>
<keyword evidence="3" id="KW-0408">Iron</keyword>
<organism evidence="6 7">
    <name type="scientific">Methanothermococcus okinawensis</name>
    <dbReference type="NCBI Taxonomy" id="155863"/>
    <lineage>
        <taxon>Archaea</taxon>
        <taxon>Methanobacteriati</taxon>
        <taxon>Methanobacteriota</taxon>
        <taxon>Methanomada group</taxon>
        <taxon>Methanococci</taxon>
        <taxon>Methanococcales</taxon>
        <taxon>Methanococcaceae</taxon>
        <taxon>Methanothermococcus</taxon>
    </lineage>
</organism>
<dbReference type="Pfam" id="PF14697">
    <property type="entry name" value="Fer4_21"/>
    <property type="match status" value="2"/>
</dbReference>
<keyword evidence="2" id="KW-0479">Metal-binding</keyword>
<feature type="domain" description="4Fe-4S ferredoxin-type" evidence="5">
    <location>
        <begin position="150"/>
        <end position="178"/>
    </location>
</feature>
<dbReference type="Gene3D" id="3.30.70.20">
    <property type="match status" value="5"/>
</dbReference>
<evidence type="ECO:0000313" key="7">
    <source>
        <dbReference type="Proteomes" id="UP000643554"/>
    </source>
</evidence>